<keyword evidence="3" id="KW-1185">Reference proteome</keyword>
<dbReference type="RefSeq" id="WP_382228863.1">
    <property type="nucleotide sequence ID" value="NZ_JBHTCA010000064.1"/>
</dbReference>
<feature type="domain" description="PD-(D/E)XK endonuclease-like" evidence="1">
    <location>
        <begin position="66"/>
        <end position="258"/>
    </location>
</feature>
<gene>
    <name evidence="2" type="ORF">ACFQPB_23730</name>
</gene>
<dbReference type="Pfam" id="PF12705">
    <property type="entry name" value="PDDEXK_1"/>
    <property type="match status" value="1"/>
</dbReference>
<dbReference type="EMBL" id="JBHTCA010000064">
    <property type="protein sequence ID" value="MFC7411866.1"/>
    <property type="molecule type" value="Genomic_DNA"/>
</dbReference>
<evidence type="ECO:0000259" key="1">
    <source>
        <dbReference type="Pfam" id="PF12705"/>
    </source>
</evidence>
<protein>
    <submittedName>
        <fullName evidence="2">PD-(D/E)XK nuclease family protein</fullName>
    </submittedName>
</protein>
<dbReference type="InterPro" id="IPR038726">
    <property type="entry name" value="PDDEXK_AddAB-type"/>
</dbReference>
<proteinExistence type="predicted"/>
<accession>A0ABW2QR37</accession>
<dbReference type="Gene3D" id="3.90.320.10">
    <property type="match status" value="1"/>
</dbReference>
<name>A0ABW2QR37_9BURK</name>
<dbReference type="Proteomes" id="UP001596501">
    <property type="component" value="Unassembled WGS sequence"/>
</dbReference>
<comment type="caution">
    <text evidence="2">The sequence shown here is derived from an EMBL/GenBank/DDBJ whole genome shotgun (WGS) entry which is preliminary data.</text>
</comment>
<organism evidence="2 3">
    <name type="scientific">Hydrogenophaga atypica</name>
    <dbReference type="NCBI Taxonomy" id="249409"/>
    <lineage>
        <taxon>Bacteria</taxon>
        <taxon>Pseudomonadati</taxon>
        <taxon>Pseudomonadota</taxon>
        <taxon>Betaproteobacteria</taxon>
        <taxon>Burkholderiales</taxon>
        <taxon>Comamonadaceae</taxon>
        <taxon>Hydrogenophaga</taxon>
    </lineage>
</organism>
<dbReference type="InterPro" id="IPR011604">
    <property type="entry name" value="PDDEXK-like_dom_sf"/>
</dbReference>
<feature type="non-terminal residue" evidence="2">
    <location>
        <position position="1"/>
    </location>
</feature>
<evidence type="ECO:0000313" key="2">
    <source>
        <dbReference type="EMBL" id="MFC7411866.1"/>
    </source>
</evidence>
<evidence type="ECO:0000313" key="3">
    <source>
        <dbReference type="Proteomes" id="UP001596501"/>
    </source>
</evidence>
<reference evidence="3" key="1">
    <citation type="journal article" date="2019" name="Int. J. Syst. Evol. Microbiol.">
        <title>The Global Catalogue of Microorganisms (GCM) 10K type strain sequencing project: providing services to taxonomists for standard genome sequencing and annotation.</title>
        <authorList>
            <consortium name="The Broad Institute Genomics Platform"/>
            <consortium name="The Broad Institute Genome Sequencing Center for Infectious Disease"/>
            <person name="Wu L."/>
            <person name="Ma J."/>
        </authorList>
    </citation>
    <scope>NUCLEOTIDE SEQUENCE [LARGE SCALE GENOMIC DNA]</scope>
    <source>
        <strain evidence="3">CGMCC 1.12371</strain>
    </source>
</reference>
<sequence length="350" mass="40113">PGEETHPLWLLLESLFEKGHGPAIQAMEDSLTDQRLAPVAYRPLPPRQRWWQLPPEADIPRRKSESFSSLESFLFNPFQWVLKYPAALNTSSILDVSEGVLLYGNLSHHLVERYVAEPFALTQADSAFDAWFDEAFETLISQEGAVLQMPGRQEELASFQRKLRKAMHQLRSQWRAAKVVSVRSEERLEGQFVGGNISGYGDLLVVRENGEQAIIDMKWGGKAYADKLANNRHLQLAIYGEIVRQWTGQWPRLAYFSFSTGELLVTDRDYFPEARLVRKKDEVAEEGAAHLWQRFLVTWAWRRGQIDQGLIEVVLDEEGDTEPPEEGLVPEVLNTRYNDYLKLAGWGDEQ</sequence>